<evidence type="ECO:0000313" key="2">
    <source>
        <dbReference type="Proteomes" id="UP000436088"/>
    </source>
</evidence>
<dbReference type="Proteomes" id="UP000436088">
    <property type="component" value="Unassembled WGS sequence"/>
</dbReference>
<sequence length="39" mass="4499">MIASIWRGYGSIVACTGWSVRRRRHHHFYDGARIALGLQ</sequence>
<gene>
    <name evidence="1" type="ORF">F3Y22_tig00110402pilonHSYRG00276</name>
</gene>
<comment type="caution">
    <text evidence="1">The sequence shown here is derived from an EMBL/GenBank/DDBJ whole genome shotgun (WGS) entry which is preliminary data.</text>
</comment>
<reference evidence="1" key="1">
    <citation type="submission" date="2019-09" db="EMBL/GenBank/DDBJ databases">
        <title>Draft genome information of white flower Hibiscus syriacus.</title>
        <authorList>
            <person name="Kim Y.-M."/>
        </authorList>
    </citation>
    <scope>NUCLEOTIDE SEQUENCE [LARGE SCALE GENOMIC DNA]</scope>
    <source>
        <strain evidence="1">YM2019G1</strain>
    </source>
</reference>
<evidence type="ECO:0000313" key="1">
    <source>
        <dbReference type="EMBL" id="KAE8706363.1"/>
    </source>
</evidence>
<organism evidence="1 2">
    <name type="scientific">Hibiscus syriacus</name>
    <name type="common">Rose of Sharon</name>
    <dbReference type="NCBI Taxonomy" id="106335"/>
    <lineage>
        <taxon>Eukaryota</taxon>
        <taxon>Viridiplantae</taxon>
        <taxon>Streptophyta</taxon>
        <taxon>Embryophyta</taxon>
        <taxon>Tracheophyta</taxon>
        <taxon>Spermatophyta</taxon>
        <taxon>Magnoliopsida</taxon>
        <taxon>eudicotyledons</taxon>
        <taxon>Gunneridae</taxon>
        <taxon>Pentapetalae</taxon>
        <taxon>rosids</taxon>
        <taxon>malvids</taxon>
        <taxon>Malvales</taxon>
        <taxon>Malvaceae</taxon>
        <taxon>Malvoideae</taxon>
        <taxon>Hibiscus</taxon>
    </lineage>
</organism>
<name>A0A6A3ARD8_HIBSY</name>
<proteinExistence type="predicted"/>
<dbReference type="AlphaFoldDB" id="A0A6A3ARD8"/>
<accession>A0A6A3ARD8</accession>
<protein>
    <submittedName>
        <fullName evidence="1">Uncharacterized protein</fullName>
    </submittedName>
</protein>
<keyword evidence="2" id="KW-1185">Reference proteome</keyword>
<dbReference type="EMBL" id="VEPZ02000971">
    <property type="protein sequence ID" value="KAE8706363.1"/>
    <property type="molecule type" value="Genomic_DNA"/>
</dbReference>